<comment type="cofactor">
    <cofactor evidence="1">
        <name>pyridoxal 5'-phosphate</name>
        <dbReference type="ChEBI" id="CHEBI:597326"/>
    </cofactor>
</comment>
<dbReference type="EC" id="2.5.1.47" evidence="4"/>
<dbReference type="Pfam" id="PF00291">
    <property type="entry name" value="PALP"/>
    <property type="match status" value="1"/>
</dbReference>
<feature type="domain" description="Tryptophan synthase beta chain-like PALP" evidence="3">
    <location>
        <begin position="18"/>
        <end position="294"/>
    </location>
</feature>
<dbReference type="Proteomes" id="UP000000254">
    <property type="component" value="Chromosome"/>
</dbReference>
<reference evidence="4 5" key="2">
    <citation type="journal article" date="2009" name="Stand. Genomic Sci.">
        <title>Complete genome sequence of Staphylothermus marinus Stetter and Fiala 1986 type strain F1.</title>
        <authorList>
            <person name="Anderson I.J."/>
            <person name="Sun H."/>
            <person name="Lapidus A."/>
            <person name="Copeland A."/>
            <person name="Glavina Del Rio T."/>
            <person name="Tice H."/>
            <person name="Dalin E."/>
            <person name="Lucas S."/>
            <person name="Barry K."/>
            <person name="Land M."/>
            <person name="Richardson P."/>
            <person name="Huber H."/>
            <person name="Kyrpides N.C."/>
        </authorList>
    </citation>
    <scope>NUCLEOTIDE SEQUENCE [LARGE SCALE GENOMIC DNA]</scope>
    <source>
        <strain evidence="5">ATCC 43588 / DSM 3639 / JCM 9404 / F1</strain>
    </source>
</reference>
<dbReference type="AlphaFoldDB" id="A3DMC5"/>
<dbReference type="CDD" id="cd01561">
    <property type="entry name" value="CBS_like"/>
    <property type="match status" value="1"/>
</dbReference>
<dbReference type="eggNOG" id="arCOG01430">
    <property type="taxonomic scope" value="Archaea"/>
</dbReference>
<dbReference type="InterPro" id="IPR050214">
    <property type="entry name" value="Cys_Synth/Cystath_Beta-Synth"/>
</dbReference>
<dbReference type="HOGENOM" id="CLU_021018_1_0_2"/>
<sequence>MSEKRFILKVFRNPMEMLPHIWPTPLVFLPSLSDKDREVYGKLEYFNPFSHSIKDRAVWNMVVKAYQECIECKKLYEATSGNVGIALACISNLLGIKFRAYIPKNTPRITEILLKMLGAEVIRTEYETINQEFIEYVRNAAEKDNALNLNQFTNDNNFEVHYKYTARELEEQLKVINKVPPTAIIASIGTSGHIGGISTYFKEKYGNSVKIIGVVPAKGSVIPGIKRLETNPKWYSKDKVDRVIEITKEEAVKQVLKIARKDGLLLGLSSGAVAAAYEHIRQEYDRGVFILVFPDDSFKYLEIFGDYLRMHPNNV</sequence>
<proteinExistence type="predicted"/>
<dbReference type="STRING" id="399550.Smar_0681"/>
<evidence type="ECO:0000256" key="1">
    <source>
        <dbReference type="ARBA" id="ARBA00001933"/>
    </source>
</evidence>
<evidence type="ECO:0000256" key="2">
    <source>
        <dbReference type="ARBA" id="ARBA00022898"/>
    </source>
</evidence>
<organism evidence="4 5">
    <name type="scientific">Staphylothermus marinus (strain ATCC 43588 / DSM 3639 / JCM 9404 / F1)</name>
    <dbReference type="NCBI Taxonomy" id="399550"/>
    <lineage>
        <taxon>Archaea</taxon>
        <taxon>Thermoproteota</taxon>
        <taxon>Thermoprotei</taxon>
        <taxon>Desulfurococcales</taxon>
        <taxon>Desulfurococcaceae</taxon>
        <taxon>Staphylothermus</taxon>
    </lineage>
</organism>
<accession>A3DMC5</accession>
<dbReference type="InterPro" id="IPR001926">
    <property type="entry name" value="TrpB-like_PALP"/>
</dbReference>
<dbReference type="InterPro" id="IPR036052">
    <property type="entry name" value="TrpB-like_PALP_sf"/>
</dbReference>
<dbReference type="PROSITE" id="PS00165">
    <property type="entry name" value="DEHYDRATASE_SER_THR"/>
    <property type="match status" value="1"/>
</dbReference>
<dbReference type="GO" id="GO:0004124">
    <property type="term" value="F:cysteine synthase activity"/>
    <property type="evidence" value="ECO:0007669"/>
    <property type="project" value="UniProtKB-EC"/>
</dbReference>
<dbReference type="EMBL" id="CP000575">
    <property type="protein sequence ID" value="ABN69785.1"/>
    <property type="molecule type" value="Genomic_DNA"/>
</dbReference>
<evidence type="ECO:0000259" key="3">
    <source>
        <dbReference type="Pfam" id="PF00291"/>
    </source>
</evidence>
<dbReference type="SUPFAM" id="SSF53686">
    <property type="entry name" value="Tryptophan synthase beta subunit-like PLP-dependent enzymes"/>
    <property type="match status" value="1"/>
</dbReference>
<dbReference type="RefSeq" id="WP_011838976.1">
    <property type="nucleotide sequence ID" value="NC_009033.1"/>
</dbReference>
<evidence type="ECO:0000313" key="5">
    <source>
        <dbReference type="Proteomes" id="UP000000254"/>
    </source>
</evidence>
<gene>
    <name evidence="4" type="ordered locus">Smar_0681</name>
</gene>
<dbReference type="InterPro" id="IPR000634">
    <property type="entry name" value="Ser/Thr_deHydtase_PyrdxlP-BS"/>
</dbReference>
<keyword evidence="2" id="KW-0663">Pyridoxal phosphate</keyword>
<protein>
    <submittedName>
        <fullName evidence="4">Cysteine synthase</fullName>
        <ecNumber evidence="4">2.5.1.47</ecNumber>
    </submittedName>
</protein>
<name>A3DMC5_STAMF</name>
<dbReference type="GO" id="GO:0030170">
    <property type="term" value="F:pyridoxal phosphate binding"/>
    <property type="evidence" value="ECO:0007669"/>
    <property type="project" value="InterPro"/>
</dbReference>
<evidence type="ECO:0000313" key="4">
    <source>
        <dbReference type="EMBL" id="ABN69785.1"/>
    </source>
</evidence>
<dbReference type="OrthoDB" id="10138at2157"/>
<keyword evidence="4" id="KW-0808">Transferase</keyword>
<keyword evidence="5" id="KW-1185">Reference proteome</keyword>
<dbReference type="KEGG" id="smr:Smar_0681"/>
<dbReference type="GeneID" id="4907528"/>
<dbReference type="Gene3D" id="3.40.50.1100">
    <property type="match status" value="2"/>
</dbReference>
<reference evidence="5" key="1">
    <citation type="journal article" date="2009" name="BMC Genomics">
        <title>The complete genome sequence of Staphylothermus marinus reveals differences in sulfur metabolism among heterotrophic Crenarchaeota.</title>
        <authorList>
            <person name="Anderson I.J."/>
            <person name="Dharmarajan L."/>
            <person name="Rodriguez J."/>
            <person name="Hooper S."/>
            <person name="Porat I."/>
            <person name="Ulrich L.E."/>
            <person name="Elkins J.G."/>
            <person name="Mavromatis K."/>
            <person name="Sun H."/>
            <person name="Land M."/>
            <person name="Lapidus A."/>
            <person name="Lucas S."/>
            <person name="Barry K."/>
            <person name="Huber H."/>
            <person name="Zhulin I.B."/>
            <person name="Whitman W.B."/>
            <person name="Mukhopadhyay B."/>
            <person name="Woese C."/>
            <person name="Bristow J."/>
            <person name="Kyrpides N."/>
        </authorList>
    </citation>
    <scope>NUCLEOTIDE SEQUENCE [LARGE SCALE GENOMIC DNA]</scope>
    <source>
        <strain evidence="5">ATCC 43588 / DSM 3639 / JCM 9404 / F1</strain>
    </source>
</reference>
<dbReference type="PANTHER" id="PTHR10314">
    <property type="entry name" value="CYSTATHIONINE BETA-SYNTHASE"/>
    <property type="match status" value="1"/>
</dbReference>